<dbReference type="GO" id="GO:0003779">
    <property type="term" value="F:actin binding"/>
    <property type="evidence" value="ECO:0007669"/>
    <property type="project" value="UniProtKB-KW"/>
</dbReference>
<dbReference type="Pfam" id="PF00400">
    <property type="entry name" value="WD40"/>
    <property type="match status" value="5"/>
</dbReference>
<dbReference type="InterPro" id="IPR001680">
    <property type="entry name" value="WD40_rpt"/>
</dbReference>
<dbReference type="InterPro" id="IPR015048">
    <property type="entry name" value="DUF1899"/>
</dbReference>
<dbReference type="FunFam" id="2.130.10.10:FF:000076">
    <property type="entry name" value="Coronin"/>
    <property type="match status" value="1"/>
</dbReference>
<dbReference type="STRING" id="137246.A0A401SMK0"/>
<comment type="similarity">
    <text evidence="2 9">Belongs to the WD repeat coronin family.</text>
</comment>
<dbReference type="SUPFAM" id="SSF50993">
    <property type="entry name" value="Peptidase/esterase 'gauge' domain"/>
    <property type="match status" value="1"/>
</dbReference>
<gene>
    <name evidence="13" type="ORF">chiPu_0010070</name>
</gene>
<evidence type="ECO:0000256" key="1">
    <source>
        <dbReference type="ARBA" id="ARBA00004496"/>
    </source>
</evidence>
<evidence type="ECO:0000256" key="10">
    <source>
        <dbReference type="SAM" id="MobiDB-lite"/>
    </source>
</evidence>
<keyword evidence="14" id="KW-1185">Reference proteome</keyword>
<feature type="domain" description="DUF1899" evidence="12">
    <location>
        <begin position="31"/>
        <end position="90"/>
    </location>
</feature>
<feature type="repeat" description="WD" evidence="8">
    <location>
        <begin position="191"/>
        <end position="223"/>
    </location>
</feature>
<feature type="chain" id="PRO_5018996041" description="Coronin" evidence="11">
    <location>
        <begin position="20"/>
        <end position="965"/>
    </location>
</feature>
<dbReference type="InterPro" id="IPR015943">
    <property type="entry name" value="WD40/YVTN_repeat-like_dom_sf"/>
</dbReference>
<feature type="compositionally biased region" description="Acidic residues" evidence="10">
    <location>
        <begin position="956"/>
        <end position="965"/>
    </location>
</feature>
<feature type="domain" description="DUF1899" evidence="12">
    <location>
        <begin position="504"/>
        <end position="570"/>
    </location>
</feature>
<keyword evidence="5 9" id="KW-0677">Repeat</keyword>
<keyword evidence="3" id="KW-0963">Cytoplasm</keyword>
<feature type="non-terminal residue" evidence="13">
    <location>
        <position position="1"/>
    </location>
</feature>
<dbReference type="Pfam" id="PF16300">
    <property type="entry name" value="WD40_4"/>
    <property type="match status" value="2"/>
</dbReference>
<dbReference type="EMBL" id="BEZZ01000377">
    <property type="protein sequence ID" value="GCC31610.1"/>
    <property type="molecule type" value="Genomic_DNA"/>
</dbReference>
<name>A0A401SMK0_CHIPU</name>
<dbReference type="InterPro" id="IPR011047">
    <property type="entry name" value="Quinoprotein_ADH-like_sf"/>
</dbReference>
<feature type="region of interest" description="Disordered" evidence="10">
    <location>
        <begin position="945"/>
        <end position="965"/>
    </location>
</feature>
<feature type="compositionally biased region" description="Polar residues" evidence="10">
    <location>
        <begin position="422"/>
        <end position="440"/>
    </location>
</feature>
<protein>
    <recommendedName>
        <fullName evidence="9">Coronin</fullName>
    </recommendedName>
</protein>
<accession>A0A401SMK0</accession>
<keyword evidence="6" id="KW-0009">Actin-binding</keyword>
<dbReference type="GO" id="GO:0030036">
    <property type="term" value="P:actin cytoskeleton organization"/>
    <property type="evidence" value="ECO:0007669"/>
    <property type="project" value="UniProtKB-ARBA"/>
</dbReference>
<feature type="repeat" description="WD" evidence="8">
    <location>
        <begin position="100"/>
        <end position="134"/>
    </location>
</feature>
<keyword evidence="11" id="KW-0732">Signal</keyword>
<evidence type="ECO:0000256" key="7">
    <source>
        <dbReference type="ARBA" id="ARBA00024838"/>
    </source>
</evidence>
<dbReference type="PROSITE" id="PS50082">
    <property type="entry name" value="WD_REPEATS_2"/>
    <property type="match status" value="5"/>
</dbReference>
<evidence type="ECO:0000256" key="11">
    <source>
        <dbReference type="SAM" id="SignalP"/>
    </source>
</evidence>
<dbReference type="OMA" id="TIMYMEV"/>
<feature type="repeat" description="WD" evidence="8">
    <location>
        <begin position="672"/>
        <end position="704"/>
    </location>
</feature>
<evidence type="ECO:0000313" key="13">
    <source>
        <dbReference type="EMBL" id="GCC31610.1"/>
    </source>
</evidence>
<dbReference type="PANTHER" id="PTHR10856">
    <property type="entry name" value="CORONIN"/>
    <property type="match status" value="1"/>
</dbReference>
<feature type="compositionally biased region" description="Polar residues" evidence="10">
    <location>
        <begin position="491"/>
        <end position="507"/>
    </location>
</feature>
<evidence type="ECO:0000256" key="9">
    <source>
        <dbReference type="RuleBase" id="RU280818"/>
    </source>
</evidence>
<evidence type="ECO:0000256" key="2">
    <source>
        <dbReference type="ARBA" id="ARBA00009482"/>
    </source>
</evidence>
<dbReference type="GO" id="GO:0005737">
    <property type="term" value="C:cytoplasm"/>
    <property type="evidence" value="ECO:0007669"/>
    <property type="project" value="UniProtKB-SubCell"/>
</dbReference>
<dbReference type="SMART" id="SM00320">
    <property type="entry name" value="WD40"/>
    <property type="match status" value="6"/>
</dbReference>
<dbReference type="SMART" id="SM01167">
    <property type="entry name" value="DUF1900"/>
    <property type="match status" value="2"/>
</dbReference>
<dbReference type="Gene3D" id="2.130.10.10">
    <property type="entry name" value="YVTN repeat-like/Quinoprotein amine dehydrogenase"/>
    <property type="match status" value="2"/>
</dbReference>
<dbReference type="SMART" id="SM01166">
    <property type="entry name" value="DUF1899"/>
    <property type="match status" value="2"/>
</dbReference>
<dbReference type="PANTHER" id="PTHR10856:SF20">
    <property type="entry name" value="CORONIN-7"/>
    <property type="match status" value="1"/>
</dbReference>
<dbReference type="InterPro" id="IPR019775">
    <property type="entry name" value="WD40_repeat_CS"/>
</dbReference>
<evidence type="ECO:0000256" key="5">
    <source>
        <dbReference type="ARBA" id="ARBA00022737"/>
    </source>
</evidence>
<dbReference type="PROSITE" id="PS00678">
    <property type="entry name" value="WD_REPEATS_1"/>
    <property type="match status" value="1"/>
</dbReference>
<dbReference type="InterPro" id="IPR015505">
    <property type="entry name" value="Coronin"/>
</dbReference>
<dbReference type="FunFam" id="2.130.10.10:FF:001013">
    <property type="entry name" value="Coronin"/>
    <property type="match status" value="1"/>
</dbReference>
<keyword evidence="4 8" id="KW-0853">WD repeat</keyword>
<dbReference type="SUPFAM" id="SSF50998">
    <property type="entry name" value="Quinoprotein alcohol dehydrogenase-like"/>
    <property type="match status" value="1"/>
</dbReference>
<sequence length="965" mass="106228">HTFLCLNIFLAFVVKIILTHTNQILFRPVLSSGKKMRVWSSSSAKDWINDIKSSSAASYGNHIKSSCAFIAFNAQSPGGGTLGILPLETGNGDKRQVLELHCHADLVTDFDFSPFDDELLATCSADVTVKLWRLPDTFQQVSSGQNITLGPEAVRVECVLFHPSADGVLASGAGNTAKIWDVSQKKAMAALEDHGDQIQSLTWKKDGCLLGSSSKDKKLRIFDPRATTSAVQSVQGHENIKDSRLIWLKTSDTILSTGFSQMRERQARLWDTRKFTSPVSTLNLDTAQGSLIPLYDADSGLLILAGKGDNVLHCFEVSTPDATLTQVNQCMTDLKSKGVAMVPKLALDVMSCEVIRVLQLTENSIVPISYNVPRKSLHEFHDDLFPDTPGKVPSISALDWFNGSNEQVLKVSLDPGKRTKQSFTSIAIPSLRETSTQLRQQARREEKEMEDMSWGMGKSVDNGQTSSSSSISSMTSSSITSPSSTSSKSTEFVTTPQGQKSLHSILGNNSKFRHIQGTVSHRGTHITNLKGLNLTTPGESDGFCANRERVAVPLKVSGGQIAVLELTKPGRLPDNSLPTIQNSTAVTDLIWDPFDCHRLAVAGEDAKIRLWRIPTGGLSEILSDPEQTLSGHTEKIYSIKFHPLASDILASSSYDMTLRIWNISSGKEEIILRGHTEQIFSLSWSPDGQQLATVSKDGKVRVYDPRHSVNPVQEGPGPAGSRGARILWVSDGRYLLISGFDSRSQRQISLHDVGSLALGPIATTDISAAPSTLIPFYDDDTNIVYLTGKGDTRVHIYEIQTEAPYFLQCSDFNSNEPHKGLCFLPKTECNVREVEIARAVRLGHNSLESIIFTIPRVKKEFFQDDIFPDTTMWWRPVLSASAWLAGSNGQHKKMSLKLEDMIPVSEAPKEVAIRKYKPSAFYLEEKTDEEKKEELLSAMVAKLGNLDDPLPQDSFEGVDEDEWDD</sequence>
<comment type="subcellular location">
    <subcellularLocation>
        <location evidence="1">Cytoplasm</location>
    </subcellularLocation>
</comment>
<dbReference type="Proteomes" id="UP000287033">
    <property type="component" value="Unassembled WGS sequence"/>
</dbReference>
<evidence type="ECO:0000256" key="3">
    <source>
        <dbReference type="ARBA" id="ARBA00022490"/>
    </source>
</evidence>
<proteinExistence type="inferred from homology"/>
<feature type="region of interest" description="Disordered" evidence="10">
    <location>
        <begin position="422"/>
        <end position="507"/>
    </location>
</feature>
<feature type="repeat" description="WD" evidence="8">
    <location>
        <begin position="629"/>
        <end position="671"/>
    </location>
</feature>
<feature type="signal peptide" evidence="11">
    <location>
        <begin position="1"/>
        <end position="19"/>
    </location>
</feature>
<evidence type="ECO:0000313" key="14">
    <source>
        <dbReference type="Proteomes" id="UP000287033"/>
    </source>
</evidence>
<evidence type="ECO:0000256" key="8">
    <source>
        <dbReference type="PROSITE-ProRule" id="PRU00221"/>
    </source>
</evidence>
<dbReference type="PROSITE" id="PS50294">
    <property type="entry name" value="WD_REPEATS_REGION"/>
    <property type="match status" value="2"/>
</dbReference>
<comment type="caution">
    <text evidence="13">The sequence shown here is derived from an EMBL/GenBank/DDBJ whole genome shotgun (WGS) entry which is preliminary data.</text>
</comment>
<dbReference type="Pfam" id="PF08953">
    <property type="entry name" value="DUF1899"/>
    <property type="match status" value="2"/>
</dbReference>
<feature type="repeat" description="WD" evidence="8">
    <location>
        <begin position="149"/>
        <end position="190"/>
    </location>
</feature>
<organism evidence="13 14">
    <name type="scientific">Chiloscyllium punctatum</name>
    <name type="common">Brownbanded bambooshark</name>
    <name type="synonym">Hemiscyllium punctatum</name>
    <dbReference type="NCBI Taxonomy" id="137246"/>
    <lineage>
        <taxon>Eukaryota</taxon>
        <taxon>Metazoa</taxon>
        <taxon>Chordata</taxon>
        <taxon>Craniata</taxon>
        <taxon>Vertebrata</taxon>
        <taxon>Chondrichthyes</taxon>
        <taxon>Elasmobranchii</taxon>
        <taxon>Galeomorphii</taxon>
        <taxon>Galeoidea</taxon>
        <taxon>Orectolobiformes</taxon>
        <taxon>Hemiscylliidae</taxon>
        <taxon>Chiloscyllium</taxon>
    </lineage>
</organism>
<feature type="compositionally biased region" description="Low complexity" evidence="10">
    <location>
        <begin position="465"/>
        <end position="490"/>
    </location>
</feature>
<evidence type="ECO:0000259" key="12">
    <source>
        <dbReference type="SMART" id="SM01166"/>
    </source>
</evidence>
<reference evidence="13 14" key="1">
    <citation type="journal article" date="2018" name="Nat. Ecol. Evol.">
        <title>Shark genomes provide insights into elasmobranch evolution and the origin of vertebrates.</title>
        <authorList>
            <person name="Hara Y"/>
            <person name="Yamaguchi K"/>
            <person name="Onimaru K"/>
            <person name="Kadota M"/>
            <person name="Koyanagi M"/>
            <person name="Keeley SD"/>
            <person name="Tatsumi K"/>
            <person name="Tanaka K"/>
            <person name="Motone F"/>
            <person name="Kageyama Y"/>
            <person name="Nozu R"/>
            <person name="Adachi N"/>
            <person name="Nishimura O"/>
            <person name="Nakagawa R"/>
            <person name="Tanegashima C"/>
            <person name="Kiyatake I"/>
            <person name="Matsumoto R"/>
            <person name="Murakumo K"/>
            <person name="Nishida K"/>
            <person name="Terakita A"/>
            <person name="Kuratani S"/>
            <person name="Sato K"/>
            <person name="Hyodo S Kuraku.S."/>
        </authorList>
    </citation>
    <scope>NUCLEOTIDE SEQUENCE [LARGE SCALE GENOMIC DNA]</scope>
</reference>
<evidence type="ECO:0000256" key="6">
    <source>
        <dbReference type="ARBA" id="ARBA00023203"/>
    </source>
</evidence>
<evidence type="ECO:0000256" key="4">
    <source>
        <dbReference type="ARBA" id="ARBA00022574"/>
    </source>
</evidence>
<comment type="function">
    <text evidence="7">F-actin regulator involved in anterograde Golgi to endosome transport: upon ubiquitination via 'Lys-33'-linked ubiquitin chains by the BCR(KLHL20) E3 ubiquitin ligase complex, interacts with EPS15 and localizes to the trans-Golgi network, where it promotes actin polymerization, thereby facilitating post-Golgi trafficking. May play a role in the maintenance of the Golgi apparatus morphology.</text>
</comment>
<dbReference type="AlphaFoldDB" id="A0A401SMK0"/>
<dbReference type="OrthoDB" id="1850764at2759"/>